<keyword evidence="4" id="KW-1185">Reference proteome</keyword>
<evidence type="ECO:0000313" key="3">
    <source>
        <dbReference type="EMBL" id="KAA1125433.1"/>
    </source>
</evidence>
<reference evidence="4 5" key="1">
    <citation type="submission" date="2019-05" db="EMBL/GenBank/DDBJ databases">
        <title>Emergence of the Ug99 lineage of the wheat stem rust pathogen through somatic hybridization.</title>
        <authorList>
            <person name="Li F."/>
            <person name="Upadhyaya N.M."/>
            <person name="Sperschneider J."/>
            <person name="Matny O."/>
            <person name="Nguyen-Phuc H."/>
            <person name="Mago R."/>
            <person name="Raley C."/>
            <person name="Miller M.E."/>
            <person name="Silverstein K.A.T."/>
            <person name="Henningsen E."/>
            <person name="Hirsch C.D."/>
            <person name="Visser B."/>
            <person name="Pretorius Z.A."/>
            <person name="Steffenson B.J."/>
            <person name="Schwessinger B."/>
            <person name="Dodds P.N."/>
            <person name="Figueroa M."/>
        </authorList>
    </citation>
    <scope>NUCLEOTIDE SEQUENCE [LARGE SCALE GENOMIC DNA]</scope>
    <source>
        <strain evidence="2">21-0</strain>
        <strain evidence="3 5">Ug99</strain>
    </source>
</reference>
<comment type="caution">
    <text evidence="2">The sequence shown here is derived from an EMBL/GenBank/DDBJ whole genome shotgun (WGS) entry which is preliminary data.</text>
</comment>
<dbReference type="EMBL" id="VDEP01000178">
    <property type="protein sequence ID" value="KAA1125433.1"/>
    <property type="molecule type" value="Genomic_DNA"/>
</dbReference>
<accession>A0A5B0NR27</accession>
<dbReference type="Proteomes" id="UP000324748">
    <property type="component" value="Unassembled WGS sequence"/>
</dbReference>
<name>A0A5B0NR27_PUCGR</name>
<proteinExistence type="predicted"/>
<sequence length="147" mass="16545">MMSTRVKNCTIICSAILQLFLPASAMEGGGGLVVISNCLYEGCQQKCHVLPDTLVRQYRFPFEGECGPYFDGQSWKHCRNIRRKIYFRCDTCARLHYTNWTMVRVVTGEDCWIKPHLTLDKVPIKPPELDLIAHFSGQGSSSAGPST</sequence>
<evidence type="ECO:0000313" key="4">
    <source>
        <dbReference type="Proteomes" id="UP000324748"/>
    </source>
</evidence>
<feature type="signal peptide" evidence="1">
    <location>
        <begin position="1"/>
        <end position="25"/>
    </location>
</feature>
<evidence type="ECO:0008006" key="6">
    <source>
        <dbReference type="Google" id="ProtNLM"/>
    </source>
</evidence>
<keyword evidence="1" id="KW-0732">Signal</keyword>
<evidence type="ECO:0000256" key="1">
    <source>
        <dbReference type="SAM" id="SignalP"/>
    </source>
</evidence>
<dbReference type="AlphaFoldDB" id="A0A5B0NR27"/>
<evidence type="ECO:0000313" key="5">
    <source>
        <dbReference type="Proteomes" id="UP000325313"/>
    </source>
</evidence>
<evidence type="ECO:0000313" key="2">
    <source>
        <dbReference type="EMBL" id="KAA1091046.1"/>
    </source>
</evidence>
<dbReference type="EMBL" id="VSWC01000092">
    <property type="protein sequence ID" value="KAA1091046.1"/>
    <property type="molecule type" value="Genomic_DNA"/>
</dbReference>
<dbReference type="Proteomes" id="UP000325313">
    <property type="component" value="Unassembled WGS sequence"/>
</dbReference>
<feature type="chain" id="PRO_5036366301" description="Secreted protein" evidence="1">
    <location>
        <begin position="26"/>
        <end position="147"/>
    </location>
</feature>
<gene>
    <name evidence="2" type="ORF">PGT21_021634</name>
    <name evidence="3" type="ORF">PGTUg99_010671</name>
</gene>
<organism evidence="2 4">
    <name type="scientific">Puccinia graminis f. sp. tritici</name>
    <dbReference type="NCBI Taxonomy" id="56615"/>
    <lineage>
        <taxon>Eukaryota</taxon>
        <taxon>Fungi</taxon>
        <taxon>Dikarya</taxon>
        <taxon>Basidiomycota</taxon>
        <taxon>Pucciniomycotina</taxon>
        <taxon>Pucciniomycetes</taxon>
        <taxon>Pucciniales</taxon>
        <taxon>Pucciniaceae</taxon>
        <taxon>Puccinia</taxon>
    </lineage>
</organism>
<protein>
    <recommendedName>
        <fullName evidence="6">Secreted protein</fullName>
    </recommendedName>
</protein>